<feature type="region of interest" description="Disordered" evidence="1">
    <location>
        <begin position="53"/>
        <end position="72"/>
    </location>
</feature>
<reference evidence="3 4" key="1">
    <citation type="submission" date="2020-05" db="EMBL/GenBank/DDBJ databases">
        <title>Complete genome of Desulfobulbus oligotrophicus.</title>
        <authorList>
            <person name="Podar M."/>
        </authorList>
    </citation>
    <scope>NUCLEOTIDE SEQUENCE [LARGE SCALE GENOMIC DNA]</scope>
    <source>
        <strain evidence="3 4">Prop6</strain>
    </source>
</reference>
<evidence type="ECO:0000313" key="3">
    <source>
        <dbReference type="EMBL" id="QQG64666.1"/>
    </source>
</evidence>
<name>A0A7T5VB81_9BACT</name>
<evidence type="ECO:0000256" key="2">
    <source>
        <dbReference type="SAM" id="SignalP"/>
    </source>
</evidence>
<evidence type="ECO:0000256" key="1">
    <source>
        <dbReference type="SAM" id="MobiDB-lite"/>
    </source>
</evidence>
<dbReference type="Proteomes" id="UP000596092">
    <property type="component" value="Chromosome"/>
</dbReference>
<dbReference type="EMBL" id="CP054140">
    <property type="protein sequence ID" value="QQG64666.1"/>
    <property type="molecule type" value="Genomic_DNA"/>
</dbReference>
<evidence type="ECO:0000313" key="4">
    <source>
        <dbReference type="Proteomes" id="UP000596092"/>
    </source>
</evidence>
<dbReference type="InterPro" id="IPR014118">
    <property type="entry name" value="T4SS_TraV"/>
</dbReference>
<keyword evidence="2" id="KW-0732">Signal</keyword>
<keyword evidence="4" id="KW-1185">Reference proteome</keyword>
<dbReference type="RefSeq" id="WP_199263499.1">
    <property type="nucleotide sequence ID" value="NZ_CP054140.1"/>
</dbReference>
<dbReference type="AlphaFoldDB" id="A0A7T5VB81"/>
<sequence length="136" mass="15118">MRRILACLAVLALVSGCAGVKDAVNPYEENFRCKAKDSDGKCLDTPTAYKEARLPDGQEGEAASNTSQVEAQNSRYKALTDLLEAPETPVLNPPKILRVLLLPYKGENNELFMTRYAYLEIEPSQWVLTEVSEKKP</sequence>
<dbReference type="KEGG" id="dog:HP555_01710"/>
<proteinExistence type="predicted"/>
<dbReference type="Pfam" id="PF09676">
    <property type="entry name" value="TraV"/>
    <property type="match status" value="1"/>
</dbReference>
<feature type="compositionally biased region" description="Polar residues" evidence="1">
    <location>
        <begin position="63"/>
        <end position="72"/>
    </location>
</feature>
<feature type="signal peptide" evidence="2">
    <location>
        <begin position="1"/>
        <end position="23"/>
    </location>
</feature>
<gene>
    <name evidence="3" type="ORF">HP555_01710</name>
</gene>
<organism evidence="3 4">
    <name type="scientific">Desulfobulbus oligotrophicus</name>
    <dbReference type="NCBI Taxonomy" id="1909699"/>
    <lineage>
        <taxon>Bacteria</taxon>
        <taxon>Pseudomonadati</taxon>
        <taxon>Thermodesulfobacteriota</taxon>
        <taxon>Desulfobulbia</taxon>
        <taxon>Desulfobulbales</taxon>
        <taxon>Desulfobulbaceae</taxon>
        <taxon>Desulfobulbus</taxon>
    </lineage>
</organism>
<keyword evidence="3" id="KW-0449">Lipoprotein</keyword>
<dbReference type="PROSITE" id="PS51257">
    <property type="entry name" value="PROKAR_LIPOPROTEIN"/>
    <property type="match status" value="1"/>
</dbReference>
<feature type="chain" id="PRO_5033039968" evidence="2">
    <location>
        <begin position="24"/>
        <end position="136"/>
    </location>
</feature>
<accession>A0A7T5VB81</accession>
<protein>
    <submittedName>
        <fullName evidence="3">TraV family lipoprotein</fullName>
    </submittedName>
</protein>